<dbReference type="GO" id="GO:0019441">
    <property type="term" value="P:L-tryptophan catabolic process to kynurenine"/>
    <property type="evidence" value="ECO:0007669"/>
    <property type="project" value="InterPro"/>
</dbReference>
<dbReference type="PANTHER" id="PTHR34861:SF10">
    <property type="entry name" value="CYCLASE"/>
    <property type="match status" value="1"/>
</dbReference>
<reference evidence="2 3" key="1">
    <citation type="submission" date="2013-03" db="EMBL/GenBank/DDBJ databases">
        <title>The Genome Sequence of Exophiala aquamarina CBS 119918.</title>
        <authorList>
            <consortium name="The Broad Institute Genomics Platform"/>
            <person name="Cuomo C."/>
            <person name="de Hoog S."/>
            <person name="Gorbushina A."/>
            <person name="Walker B."/>
            <person name="Young S.K."/>
            <person name="Zeng Q."/>
            <person name="Gargeya S."/>
            <person name="Fitzgerald M."/>
            <person name="Haas B."/>
            <person name="Abouelleil A."/>
            <person name="Allen A.W."/>
            <person name="Alvarado L."/>
            <person name="Arachchi H.M."/>
            <person name="Berlin A.M."/>
            <person name="Chapman S.B."/>
            <person name="Gainer-Dewar J."/>
            <person name="Goldberg J."/>
            <person name="Griggs A."/>
            <person name="Gujja S."/>
            <person name="Hansen M."/>
            <person name="Howarth C."/>
            <person name="Imamovic A."/>
            <person name="Ireland A."/>
            <person name="Larimer J."/>
            <person name="McCowan C."/>
            <person name="Murphy C."/>
            <person name="Pearson M."/>
            <person name="Poon T.W."/>
            <person name="Priest M."/>
            <person name="Roberts A."/>
            <person name="Saif S."/>
            <person name="Shea T."/>
            <person name="Sisk P."/>
            <person name="Sykes S."/>
            <person name="Wortman J."/>
            <person name="Nusbaum C."/>
            <person name="Birren B."/>
        </authorList>
    </citation>
    <scope>NUCLEOTIDE SEQUENCE [LARGE SCALE GENOMIC DNA]</scope>
    <source>
        <strain evidence="2 3">CBS 119918</strain>
    </source>
</reference>
<comment type="similarity">
    <text evidence="1">Belongs to the Cyclase 1 superfamily.</text>
</comment>
<evidence type="ECO:0000313" key="3">
    <source>
        <dbReference type="Proteomes" id="UP000027920"/>
    </source>
</evidence>
<dbReference type="OrthoDB" id="5396at2759"/>
<dbReference type="VEuPathDB" id="FungiDB:A1O9_03111"/>
<dbReference type="STRING" id="1182545.A0A072PN69"/>
<evidence type="ECO:0000256" key="1">
    <source>
        <dbReference type="ARBA" id="ARBA00007865"/>
    </source>
</evidence>
<dbReference type="SUPFAM" id="SSF102198">
    <property type="entry name" value="Putative cyclase"/>
    <property type="match status" value="1"/>
</dbReference>
<protein>
    <recommendedName>
        <fullName evidence="4">Cyclase</fullName>
    </recommendedName>
</protein>
<dbReference type="Gene3D" id="3.50.30.50">
    <property type="entry name" value="Putative cyclase"/>
    <property type="match status" value="1"/>
</dbReference>
<dbReference type="InterPro" id="IPR037175">
    <property type="entry name" value="KFase_sf"/>
</dbReference>
<dbReference type="AlphaFoldDB" id="A0A072PN69"/>
<gene>
    <name evidence="2" type="ORF">A1O9_03111</name>
</gene>
<dbReference type="EMBL" id="AMGV01000002">
    <property type="protein sequence ID" value="KEF61544.1"/>
    <property type="molecule type" value="Genomic_DNA"/>
</dbReference>
<evidence type="ECO:0000313" key="2">
    <source>
        <dbReference type="EMBL" id="KEF61544.1"/>
    </source>
</evidence>
<dbReference type="InterPro" id="IPR007325">
    <property type="entry name" value="KFase/CYL"/>
</dbReference>
<accession>A0A072PN69</accession>
<dbReference type="HOGENOM" id="CLU_030671_1_0_1"/>
<proteinExistence type="inferred from homology"/>
<organism evidence="2 3">
    <name type="scientific">Exophiala aquamarina CBS 119918</name>
    <dbReference type="NCBI Taxonomy" id="1182545"/>
    <lineage>
        <taxon>Eukaryota</taxon>
        <taxon>Fungi</taxon>
        <taxon>Dikarya</taxon>
        <taxon>Ascomycota</taxon>
        <taxon>Pezizomycotina</taxon>
        <taxon>Eurotiomycetes</taxon>
        <taxon>Chaetothyriomycetidae</taxon>
        <taxon>Chaetothyriales</taxon>
        <taxon>Herpotrichiellaceae</taxon>
        <taxon>Exophiala</taxon>
    </lineage>
</organism>
<evidence type="ECO:0008006" key="4">
    <source>
        <dbReference type="Google" id="ProtNLM"/>
    </source>
</evidence>
<dbReference type="GeneID" id="25278050"/>
<keyword evidence="3" id="KW-1185">Reference proteome</keyword>
<dbReference type="Proteomes" id="UP000027920">
    <property type="component" value="Unassembled WGS sequence"/>
</dbReference>
<dbReference type="PANTHER" id="PTHR34861">
    <property type="match status" value="1"/>
</dbReference>
<dbReference type="RefSeq" id="XP_013264134.1">
    <property type="nucleotide sequence ID" value="XM_013408680.1"/>
</dbReference>
<dbReference type="GO" id="GO:0004061">
    <property type="term" value="F:arylformamidase activity"/>
    <property type="evidence" value="ECO:0007669"/>
    <property type="project" value="InterPro"/>
</dbReference>
<name>A0A072PN69_9EURO</name>
<comment type="caution">
    <text evidence="2">The sequence shown here is derived from an EMBL/GenBank/DDBJ whole genome shotgun (WGS) entry which is preliminary data.</text>
</comment>
<sequence length="328" mass="36904">MTKYPDFESLPTVEGQPQGNAWGLWGRTDELGTLNLLTPDVIVRAAKEVRVGKPIQLDLRLDHFGHGIAGRERFKQTIIDFKERNKGTEYEFVAHDDVIAFNTQSSSQWDGFRHVGLQRSQVYYNGVKHRHIDEQGDGKLGIHKWVENGGIVGRGILLDYYRWRQQTSQEVAKADSSFSITVAELEQVAKHQNLELQTGDILIIRSGFTVWHDSVEPQERQRALDAGVFIGVESSLESAKWLWNHHFAAVAGDTLGFEVSPPPLGVEGRTCLHEWLLPHWGCPIGELWDLETLSKECEKHGRWSFFFTSAPLNVFGGVGSPPNAIAIL</sequence>
<dbReference type="Pfam" id="PF04199">
    <property type="entry name" value="Cyclase"/>
    <property type="match status" value="1"/>
</dbReference>